<feature type="domain" description="MIF4G" evidence="2">
    <location>
        <begin position="574"/>
        <end position="803"/>
    </location>
</feature>
<dbReference type="InterPro" id="IPR003890">
    <property type="entry name" value="MIF4G-like_typ-3"/>
</dbReference>
<dbReference type="InterPro" id="IPR016024">
    <property type="entry name" value="ARM-type_fold"/>
</dbReference>
<protein>
    <submittedName>
        <fullName evidence="4">MIF4G domain-containing protein</fullName>
    </submittedName>
</protein>
<dbReference type="WBParaSite" id="Pan_g12450.t1">
    <property type="protein sequence ID" value="Pan_g12450.t1"/>
    <property type="gene ID" value="Pan_g12450"/>
</dbReference>
<dbReference type="AlphaFoldDB" id="A0A7E4UTW6"/>
<sequence>MYRVQVPTTGLVQPTPIMLPQSPQPPETVQPPQETEPKSKSDLLIELETKMKGYFDVPDNVEAAKDQIYKPELIRIIRDSIKHFKTATCPFSEAQLQQIGIDRGTMPAARPVDLNPVIKWKKKSGLPQDTPRHNKPINKPPVKPFVRGEGAWVPNLNGNKDLSKKEAICKKVRGILNKLTPTNFQKLTEEMFHLKFWSDSVILVGVIDLIFVKAANEPLYVEVYSKLCAAVHDAEVQNVGECSSFYKALFGKCQSEFTTFIKIEPIEIGENASQTEMPAEVKQSRDEYGNRQKLSTLGLIRLISELYHFKVFDNTILSRFCSALLQKCISKAEDDSKPNTVNENMVACFTVLIQSIGPYHSDHVSPDLLPIANFVEILKQFKPVVCARIRFMLLDLEEAAATNFPKRGNNGSKTLDEVKQEYLKEVNEKRVQREAYQLAREVTKYGRKANMLVALENKFKKYFEVAENVAAVKLHQTYDRKLVQIVRDSIKHFKITKCHLSETQLRNLGIDRGTMPAVPTYSLEAPRFCFDRCDFDVKKGSRQRASRKPLVRGKGAWVPNLNGNKDLSKKEAICKKVRGILNKLTPTNFKKLSKELIGYEIWNLGKDLQAVIDLIFVKAVNEPLYVALYAKLCAAVFDAEVKVEKGYRPPFFMFCLFEKCQTVFNGFVSAATGAEKSSVEVLDKPTNHRDAVIGTIRFIAQLYCFKFLNCQTLTPFCKDLIDNCVTKDENNNDVNPRPDNINELLIEASVLLIESTAPYHMNRSSPKQFEPCTFVEQLTPFKEVVSRRVRFRILDLISSAGKEFPTRKATGPKTLNEIKSQLKEEEEQKRLKREAYGRAQRLEKGPGRRRGTKDSVKADKTKPKPRTKKTPAEIAKETSKWLAARKTVTTGKKKDSRASVSSTSSSSLVDNRDGDGQGLILASDSEEIEKLMSTLVDAVAQKNDSEEIENLLSSLVDAAAQENEQITINLPNQFTFNLNKTFESVENHVAHPTEKTLKLSETESNPSKETVTTDTVPPSSGNSEDHCVVISGFAETQLQSELTGSTKLDEAVSLMNLMCTLVEEMDVDVFPTAFYRLGKPRKLQILFASSAHREVFLNNAEKLRSKFPDVIIE</sequence>
<feature type="region of interest" description="Disordered" evidence="1">
    <location>
        <begin position="1"/>
        <end position="39"/>
    </location>
</feature>
<feature type="region of interest" description="Disordered" evidence="1">
    <location>
        <begin position="804"/>
        <end position="918"/>
    </location>
</feature>
<evidence type="ECO:0000256" key="1">
    <source>
        <dbReference type="SAM" id="MobiDB-lite"/>
    </source>
</evidence>
<feature type="region of interest" description="Disordered" evidence="1">
    <location>
        <begin position="990"/>
        <end position="1022"/>
    </location>
</feature>
<reference evidence="3" key="1">
    <citation type="journal article" date="2013" name="Genetics">
        <title>The draft genome and transcriptome of Panagrellus redivivus are shaped by the harsh demands of a free-living lifestyle.</title>
        <authorList>
            <person name="Srinivasan J."/>
            <person name="Dillman A.R."/>
            <person name="Macchietto M.G."/>
            <person name="Heikkinen L."/>
            <person name="Lakso M."/>
            <person name="Fracchia K.M."/>
            <person name="Antoshechkin I."/>
            <person name="Mortazavi A."/>
            <person name="Wong G."/>
            <person name="Sternberg P.W."/>
        </authorList>
    </citation>
    <scope>NUCLEOTIDE SEQUENCE [LARGE SCALE GENOMIC DNA]</scope>
    <source>
        <strain evidence="3">MT8872</strain>
    </source>
</reference>
<organism evidence="3 4">
    <name type="scientific">Panagrellus redivivus</name>
    <name type="common">Microworm</name>
    <dbReference type="NCBI Taxonomy" id="6233"/>
    <lineage>
        <taxon>Eukaryota</taxon>
        <taxon>Metazoa</taxon>
        <taxon>Ecdysozoa</taxon>
        <taxon>Nematoda</taxon>
        <taxon>Chromadorea</taxon>
        <taxon>Rhabditida</taxon>
        <taxon>Tylenchina</taxon>
        <taxon>Panagrolaimomorpha</taxon>
        <taxon>Panagrolaimoidea</taxon>
        <taxon>Panagrolaimidae</taxon>
        <taxon>Panagrellus</taxon>
    </lineage>
</organism>
<evidence type="ECO:0000313" key="3">
    <source>
        <dbReference type="Proteomes" id="UP000492821"/>
    </source>
</evidence>
<feature type="compositionally biased region" description="Polar residues" evidence="1">
    <location>
        <begin position="1"/>
        <end position="12"/>
    </location>
</feature>
<dbReference type="SUPFAM" id="SSF48371">
    <property type="entry name" value="ARM repeat"/>
    <property type="match status" value="2"/>
</dbReference>
<feature type="compositionally biased region" description="Low complexity" evidence="1">
    <location>
        <begin position="898"/>
        <end position="907"/>
    </location>
</feature>
<proteinExistence type="predicted"/>
<feature type="compositionally biased region" description="Polar residues" evidence="1">
    <location>
        <begin position="1002"/>
        <end position="1022"/>
    </location>
</feature>
<name>A0A7E4UTW6_PANRE</name>
<evidence type="ECO:0000259" key="2">
    <source>
        <dbReference type="SMART" id="SM00543"/>
    </source>
</evidence>
<evidence type="ECO:0000313" key="4">
    <source>
        <dbReference type="WBParaSite" id="Pan_g12450.t1"/>
    </source>
</evidence>
<feature type="compositionally biased region" description="Basic and acidic residues" evidence="1">
    <location>
        <begin position="870"/>
        <end position="879"/>
    </location>
</feature>
<feature type="domain" description="MIF4G" evidence="2">
    <location>
        <begin position="169"/>
        <end position="403"/>
    </location>
</feature>
<keyword evidence="3" id="KW-1185">Reference proteome</keyword>
<dbReference type="GO" id="GO:0003723">
    <property type="term" value="F:RNA binding"/>
    <property type="evidence" value="ECO:0007669"/>
    <property type="project" value="InterPro"/>
</dbReference>
<dbReference type="SMART" id="SM00543">
    <property type="entry name" value="MIF4G"/>
    <property type="match status" value="2"/>
</dbReference>
<reference evidence="4" key="2">
    <citation type="submission" date="2020-10" db="UniProtKB">
        <authorList>
            <consortium name="WormBaseParasite"/>
        </authorList>
    </citation>
    <scope>IDENTIFICATION</scope>
</reference>
<dbReference type="Proteomes" id="UP000492821">
    <property type="component" value="Unassembled WGS sequence"/>
</dbReference>
<dbReference type="Pfam" id="PF02854">
    <property type="entry name" value="MIF4G"/>
    <property type="match status" value="2"/>
</dbReference>
<dbReference type="Gene3D" id="1.25.40.180">
    <property type="match status" value="2"/>
</dbReference>
<accession>A0A7E4UTW6</accession>
<feature type="compositionally biased region" description="Basic and acidic residues" evidence="1">
    <location>
        <begin position="990"/>
        <end position="1001"/>
    </location>
</feature>
<feature type="compositionally biased region" description="Basic and acidic residues" evidence="1">
    <location>
        <begin position="820"/>
        <end position="862"/>
    </location>
</feature>
<dbReference type="PANTHER" id="PTHR23253">
    <property type="entry name" value="EUKARYOTIC TRANSLATION INITIATION FACTOR 4 GAMMA"/>
    <property type="match status" value="1"/>
</dbReference>